<dbReference type="OrthoDB" id="5191874at2"/>
<dbReference type="InterPro" id="IPR011335">
    <property type="entry name" value="Restrct_endonuc-II-like"/>
</dbReference>
<evidence type="ECO:0000313" key="3">
    <source>
        <dbReference type="Proteomes" id="UP000295781"/>
    </source>
</evidence>
<dbReference type="GO" id="GO:0004519">
    <property type="term" value="F:endonuclease activity"/>
    <property type="evidence" value="ECO:0007669"/>
    <property type="project" value="InterPro"/>
</dbReference>
<accession>A0A4P2Q1N6</accession>
<proteinExistence type="predicted"/>
<reference evidence="2 3" key="1">
    <citation type="submission" date="2015-09" db="EMBL/GenBank/DDBJ databases">
        <title>Sorangium comparison.</title>
        <authorList>
            <person name="Zaburannyi N."/>
            <person name="Bunk B."/>
            <person name="Overmann J."/>
            <person name="Mueller R."/>
        </authorList>
    </citation>
    <scope>NUCLEOTIDE SEQUENCE [LARGE SCALE GENOMIC DNA]</scope>
    <source>
        <strain evidence="2 3">So ceGT47</strain>
    </source>
</reference>
<dbReference type="InterPro" id="IPR007560">
    <property type="entry name" value="Restrct_endonuc_IV_Mrr"/>
</dbReference>
<feature type="domain" description="Restriction endonuclease type IV Mrr" evidence="1">
    <location>
        <begin position="20"/>
        <end position="129"/>
    </location>
</feature>
<dbReference type="GO" id="GO:0009307">
    <property type="term" value="P:DNA restriction-modification system"/>
    <property type="evidence" value="ECO:0007669"/>
    <property type="project" value="InterPro"/>
</dbReference>
<dbReference type="Pfam" id="PF04471">
    <property type="entry name" value="Mrr_cat"/>
    <property type="match status" value="1"/>
</dbReference>
<organism evidence="2 3">
    <name type="scientific">Sorangium cellulosum</name>
    <name type="common">Polyangium cellulosum</name>
    <dbReference type="NCBI Taxonomy" id="56"/>
    <lineage>
        <taxon>Bacteria</taxon>
        <taxon>Pseudomonadati</taxon>
        <taxon>Myxococcota</taxon>
        <taxon>Polyangia</taxon>
        <taxon>Polyangiales</taxon>
        <taxon>Polyangiaceae</taxon>
        <taxon>Sorangium</taxon>
    </lineage>
</organism>
<dbReference type="Gene3D" id="3.40.1350.10">
    <property type="match status" value="1"/>
</dbReference>
<dbReference type="Proteomes" id="UP000295781">
    <property type="component" value="Chromosome"/>
</dbReference>
<evidence type="ECO:0000259" key="1">
    <source>
        <dbReference type="Pfam" id="PF04471"/>
    </source>
</evidence>
<dbReference type="SUPFAM" id="SSF52980">
    <property type="entry name" value="Restriction endonuclease-like"/>
    <property type="match status" value="1"/>
</dbReference>
<dbReference type="EMBL" id="CP012670">
    <property type="protein sequence ID" value="AUX22826.1"/>
    <property type="molecule type" value="Genomic_DNA"/>
</dbReference>
<dbReference type="InterPro" id="IPR011856">
    <property type="entry name" value="tRNA_endonuc-like_dom_sf"/>
</dbReference>
<dbReference type="AlphaFoldDB" id="A0A4P2Q1N6"/>
<protein>
    <recommendedName>
        <fullName evidence="1">Restriction endonuclease type IV Mrr domain-containing protein</fullName>
    </recommendedName>
</protein>
<name>A0A4P2Q1N6_SORCE</name>
<evidence type="ECO:0000313" key="2">
    <source>
        <dbReference type="EMBL" id="AUX22826.1"/>
    </source>
</evidence>
<dbReference type="RefSeq" id="WP_129347923.1">
    <property type="nucleotide sequence ID" value="NZ_CP012670.1"/>
</dbReference>
<dbReference type="GO" id="GO:0003677">
    <property type="term" value="F:DNA binding"/>
    <property type="evidence" value="ECO:0007669"/>
    <property type="project" value="InterPro"/>
</dbReference>
<gene>
    <name evidence="2" type="ORF">SOCEGT47_033390</name>
</gene>
<sequence length="370" mass="41290">MATARKERTASLLSRFVKNWGGFEELIANMHKTGDVSVQRDVKLTGVRGVPRQIDVLVTHKRGPYEFKTIIECKYWNAKIKRSHVDAMVTAIQDLNVSKGVFFTTKGYQSGAKKLAKSAGIDIFVVRELTDREWGGPGRQWEFCVQVITRSIGNLKLNNAFVVQATAREQAPHFDVHIVLGSGEGRTETPAFNAQKAPHDCTLEYLLETGSRKALDQVTIANTTFNGRTDCVVYMKIERVLMPFEPPLQVKLGSAWVTCPSIEFELGIRVDQKQISGDRAKYWAHAVAIEDCVNEISYAAGKRHTDEFATIQPMADAKEQATDGRGEEVKNGSFIRIFSNEYFNFAEVSRLTPVVIPDLMSLKPTSSDAP</sequence>